<dbReference type="SUPFAM" id="SSF52821">
    <property type="entry name" value="Rhodanese/Cell cycle control phosphatase"/>
    <property type="match status" value="1"/>
</dbReference>
<dbReference type="Gene3D" id="3.40.250.10">
    <property type="entry name" value="Rhodanese-like domain"/>
    <property type="match status" value="1"/>
</dbReference>
<dbReference type="PROSITE" id="PS50206">
    <property type="entry name" value="RHODANESE_3"/>
    <property type="match status" value="1"/>
</dbReference>
<comment type="caution">
    <text evidence="2">The sequence shown here is derived from an EMBL/GenBank/DDBJ whole genome shotgun (WGS) entry which is preliminary data.</text>
</comment>
<feature type="domain" description="Rhodanese" evidence="1">
    <location>
        <begin position="24"/>
        <end position="114"/>
    </location>
</feature>
<dbReference type="PANTHER" id="PTHR43031:SF1">
    <property type="entry name" value="PYRIDINE NUCLEOTIDE-DISULPHIDE OXIDOREDUCTASE"/>
    <property type="match status" value="1"/>
</dbReference>
<dbReference type="CDD" id="cd00158">
    <property type="entry name" value="RHOD"/>
    <property type="match status" value="1"/>
</dbReference>
<dbReference type="SMART" id="SM00450">
    <property type="entry name" value="RHOD"/>
    <property type="match status" value="1"/>
</dbReference>
<evidence type="ECO:0000313" key="3">
    <source>
        <dbReference type="Proteomes" id="UP000241899"/>
    </source>
</evidence>
<dbReference type="PANTHER" id="PTHR43031">
    <property type="entry name" value="FAD-DEPENDENT OXIDOREDUCTASE"/>
    <property type="match status" value="1"/>
</dbReference>
<dbReference type="Pfam" id="PF00581">
    <property type="entry name" value="Rhodanese"/>
    <property type="match status" value="1"/>
</dbReference>
<dbReference type="InterPro" id="IPR050229">
    <property type="entry name" value="GlpE_sulfurtransferase"/>
</dbReference>
<name>A0A2T4JIW0_9RHOB</name>
<dbReference type="RefSeq" id="WP_107324662.1">
    <property type="nucleotide sequence ID" value="NZ_NHSP01000090.1"/>
</dbReference>
<evidence type="ECO:0000259" key="1">
    <source>
        <dbReference type="PROSITE" id="PS50206"/>
    </source>
</evidence>
<keyword evidence="3" id="KW-1185">Reference proteome</keyword>
<dbReference type="Proteomes" id="UP000241899">
    <property type="component" value="Unassembled WGS sequence"/>
</dbReference>
<proteinExistence type="predicted"/>
<dbReference type="GO" id="GO:0016787">
    <property type="term" value="F:hydrolase activity"/>
    <property type="evidence" value="ECO:0007669"/>
    <property type="project" value="UniProtKB-KW"/>
</dbReference>
<dbReference type="InterPro" id="IPR001763">
    <property type="entry name" value="Rhodanese-like_dom"/>
</dbReference>
<evidence type="ECO:0000313" key="2">
    <source>
        <dbReference type="EMBL" id="PTE17793.1"/>
    </source>
</evidence>
<reference evidence="2 3" key="1">
    <citation type="submission" date="2018-03" db="EMBL/GenBank/DDBJ databases">
        <title>Rhodobacter veldkampii.</title>
        <authorList>
            <person name="Meyer T.E."/>
            <person name="Miller S."/>
            <person name="Lodha T."/>
            <person name="Gandham S."/>
            <person name="Chintalapati S."/>
            <person name="Chintalapati V.R."/>
        </authorList>
    </citation>
    <scope>NUCLEOTIDE SEQUENCE [LARGE SCALE GENOMIC DNA]</scope>
    <source>
        <strain evidence="2 3">DSM 11550</strain>
    </source>
</reference>
<keyword evidence="2" id="KW-0378">Hydrolase</keyword>
<organism evidence="2 3">
    <name type="scientific">Phaeovulum veldkampii DSM 11550</name>
    <dbReference type="NCBI Taxonomy" id="1185920"/>
    <lineage>
        <taxon>Bacteria</taxon>
        <taxon>Pseudomonadati</taxon>
        <taxon>Pseudomonadota</taxon>
        <taxon>Alphaproteobacteria</taxon>
        <taxon>Rhodobacterales</taxon>
        <taxon>Paracoccaceae</taxon>
        <taxon>Phaeovulum</taxon>
    </lineage>
</organism>
<dbReference type="OrthoDB" id="9807812at2"/>
<gene>
    <name evidence="2" type="ORF">C5F46_07060</name>
</gene>
<accession>A0A2T4JIW0</accession>
<protein>
    <submittedName>
        <fullName evidence="2">Hydrolase</fullName>
    </submittedName>
</protein>
<dbReference type="AlphaFoldDB" id="A0A2T4JIW0"/>
<sequence>MTETVEQDLPEAEELCPRSALGRLFDGALLVDVRERDEVAELAFAECEVLNIPMSEFQVRWPEIPEDRDVVMACTMGERSRIATWFLMHQGYDRVANMSKGMAKWLEKGFPVTGDPASFVAETGCGCGHDHGDDHDHDHDHDHAGGGCCGGGGHGGSHGGGGGCGCH</sequence>
<dbReference type="InterPro" id="IPR036873">
    <property type="entry name" value="Rhodanese-like_dom_sf"/>
</dbReference>
<dbReference type="EMBL" id="PZKF01000013">
    <property type="protein sequence ID" value="PTE17793.1"/>
    <property type="molecule type" value="Genomic_DNA"/>
</dbReference>